<reference evidence="1" key="1">
    <citation type="submission" date="2023-05" db="EMBL/GenBank/DDBJ databases">
        <authorList>
            <person name="Huff M."/>
        </authorList>
    </citation>
    <scope>NUCLEOTIDE SEQUENCE</scope>
</reference>
<evidence type="ECO:0000313" key="1">
    <source>
        <dbReference type="EMBL" id="CAI9768142.1"/>
    </source>
</evidence>
<dbReference type="Proteomes" id="UP000834106">
    <property type="component" value="Chromosome 9"/>
</dbReference>
<organism evidence="1 2">
    <name type="scientific">Fraxinus pennsylvanica</name>
    <dbReference type="NCBI Taxonomy" id="56036"/>
    <lineage>
        <taxon>Eukaryota</taxon>
        <taxon>Viridiplantae</taxon>
        <taxon>Streptophyta</taxon>
        <taxon>Embryophyta</taxon>
        <taxon>Tracheophyta</taxon>
        <taxon>Spermatophyta</taxon>
        <taxon>Magnoliopsida</taxon>
        <taxon>eudicotyledons</taxon>
        <taxon>Gunneridae</taxon>
        <taxon>Pentapetalae</taxon>
        <taxon>asterids</taxon>
        <taxon>lamiids</taxon>
        <taxon>Lamiales</taxon>
        <taxon>Oleaceae</taxon>
        <taxon>Oleeae</taxon>
        <taxon>Fraxinus</taxon>
    </lineage>
</organism>
<dbReference type="PANTHER" id="PTHR48449:SF1">
    <property type="entry name" value="DUF1985 DOMAIN-CONTAINING PROTEIN"/>
    <property type="match status" value="1"/>
</dbReference>
<protein>
    <submittedName>
        <fullName evidence="1">Uncharacterized protein</fullName>
    </submittedName>
</protein>
<dbReference type="PANTHER" id="PTHR48449">
    <property type="entry name" value="DUF1985 DOMAIN-CONTAINING PROTEIN"/>
    <property type="match status" value="1"/>
</dbReference>
<gene>
    <name evidence="1" type="ORF">FPE_LOCUS15572</name>
</gene>
<evidence type="ECO:0000313" key="2">
    <source>
        <dbReference type="Proteomes" id="UP000834106"/>
    </source>
</evidence>
<name>A0AAD1ZJG9_9LAMI</name>
<sequence>MDVEDTVNMKISKKCRMKLVDEVIYSLDDLHQDLFTHSCFGQLLSLRDIKLTLELVHQLILRSISTSKENDVWIKIGDKLARFGLQEFTLGTRFKAGDMEDEDPTLGYNCRLVKERFKHSNDRIEAYC</sequence>
<accession>A0AAD1ZJG9</accession>
<dbReference type="AlphaFoldDB" id="A0AAD1ZJG9"/>
<dbReference type="EMBL" id="OU503044">
    <property type="protein sequence ID" value="CAI9768142.1"/>
    <property type="molecule type" value="Genomic_DNA"/>
</dbReference>
<proteinExistence type="predicted"/>
<keyword evidence="2" id="KW-1185">Reference proteome</keyword>